<evidence type="ECO:0000256" key="7">
    <source>
        <dbReference type="ARBA" id="ARBA00022679"/>
    </source>
</evidence>
<dbReference type="InterPro" id="IPR003661">
    <property type="entry name" value="HisK_dim/P_dom"/>
</dbReference>
<dbReference type="CDD" id="cd00082">
    <property type="entry name" value="HisKA"/>
    <property type="match status" value="1"/>
</dbReference>
<dbReference type="InterPro" id="IPR003594">
    <property type="entry name" value="HATPase_dom"/>
</dbReference>
<accession>A0A552U8L8</accession>
<comment type="subcellular location">
    <subcellularLocation>
        <location evidence="2">Cell inner membrane</location>
        <topology evidence="2">Multi-pass membrane protein</topology>
    </subcellularLocation>
</comment>
<dbReference type="InterPro" id="IPR036890">
    <property type="entry name" value="HATPase_C_sf"/>
</dbReference>
<evidence type="ECO:0000256" key="5">
    <source>
        <dbReference type="ARBA" id="ARBA00022519"/>
    </source>
</evidence>
<dbReference type="SUPFAM" id="SSF47384">
    <property type="entry name" value="Homodimeric domain of signal transducing histidine kinase"/>
    <property type="match status" value="1"/>
</dbReference>
<dbReference type="SUPFAM" id="SSF55874">
    <property type="entry name" value="ATPase domain of HSP90 chaperone/DNA topoisomerase II/histidine kinase"/>
    <property type="match status" value="1"/>
</dbReference>
<evidence type="ECO:0000313" key="19">
    <source>
        <dbReference type="Proteomes" id="UP000317894"/>
    </source>
</evidence>
<dbReference type="GO" id="GO:0000155">
    <property type="term" value="F:phosphorelay sensor kinase activity"/>
    <property type="evidence" value="ECO:0007669"/>
    <property type="project" value="InterPro"/>
</dbReference>
<dbReference type="InterPro" id="IPR005467">
    <property type="entry name" value="His_kinase_dom"/>
</dbReference>
<feature type="transmembrane region" description="Helical" evidence="15">
    <location>
        <begin position="166"/>
        <end position="189"/>
    </location>
</feature>
<evidence type="ECO:0000256" key="1">
    <source>
        <dbReference type="ARBA" id="ARBA00000085"/>
    </source>
</evidence>
<keyword evidence="13" id="KW-0902">Two-component regulatory system</keyword>
<dbReference type="Pfam" id="PF02518">
    <property type="entry name" value="HATPase_c"/>
    <property type="match status" value="1"/>
</dbReference>
<evidence type="ECO:0000256" key="2">
    <source>
        <dbReference type="ARBA" id="ARBA00004429"/>
    </source>
</evidence>
<feature type="domain" description="Histidine kinase" evidence="16">
    <location>
        <begin position="250"/>
        <end position="448"/>
    </location>
</feature>
<evidence type="ECO:0000256" key="9">
    <source>
        <dbReference type="ARBA" id="ARBA00022741"/>
    </source>
</evidence>
<keyword evidence="4" id="KW-1003">Cell membrane</keyword>
<evidence type="ECO:0000256" key="4">
    <source>
        <dbReference type="ARBA" id="ARBA00022475"/>
    </source>
</evidence>
<feature type="domain" description="HAMP" evidence="17">
    <location>
        <begin position="190"/>
        <end position="242"/>
    </location>
</feature>
<organism evidence="18 19">
    <name type="scientific">Glacieibacterium frigidum</name>
    <dbReference type="NCBI Taxonomy" id="2593303"/>
    <lineage>
        <taxon>Bacteria</taxon>
        <taxon>Pseudomonadati</taxon>
        <taxon>Pseudomonadota</taxon>
        <taxon>Alphaproteobacteria</taxon>
        <taxon>Sphingomonadales</taxon>
        <taxon>Sphingosinicellaceae</taxon>
        <taxon>Glacieibacterium</taxon>
    </lineage>
</organism>
<comment type="caution">
    <text evidence="18">The sequence shown here is derived from an EMBL/GenBank/DDBJ whole genome shotgun (WGS) entry which is preliminary data.</text>
</comment>
<dbReference type="PRINTS" id="PR00344">
    <property type="entry name" value="BCTRLSENSOR"/>
</dbReference>
<dbReference type="PROSITE" id="PS50109">
    <property type="entry name" value="HIS_KIN"/>
    <property type="match status" value="1"/>
</dbReference>
<protein>
    <recommendedName>
        <fullName evidence="3">histidine kinase</fullName>
        <ecNumber evidence="3">2.7.13.3</ecNumber>
    </recommendedName>
</protein>
<keyword evidence="9" id="KW-0547">Nucleotide-binding</keyword>
<dbReference type="PROSITE" id="PS50885">
    <property type="entry name" value="HAMP"/>
    <property type="match status" value="1"/>
</dbReference>
<keyword evidence="8 15" id="KW-0812">Transmembrane</keyword>
<dbReference type="Gene3D" id="1.10.287.130">
    <property type="match status" value="1"/>
</dbReference>
<dbReference type="OrthoDB" id="9804645at2"/>
<evidence type="ECO:0000256" key="15">
    <source>
        <dbReference type="SAM" id="Phobius"/>
    </source>
</evidence>
<keyword evidence="7" id="KW-0808">Transferase</keyword>
<keyword evidence="19" id="KW-1185">Reference proteome</keyword>
<evidence type="ECO:0000259" key="16">
    <source>
        <dbReference type="PROSITE" id="PS50109"/>
    </source>
</evidence>
<evidence type="ECO:0000256" key="10">
    <source>
        <dbReference type="ARBA" id="ARBA00022777"/>
    </source>
</evidence>
<keyword evidence="10" id="KW-0418">Kinase</keyword>
<gene>
    <name evidence="18" type="ORF">FMM06_12790</name>
</gene>
<name>A0A552U8L8_9SPHN</name>
<keyword evidence="5" id="KW-0997">Cell inner membrane</keyword>
<dbReference type="PANTHER" id="PTHR44936">
    <property type="entry name" value="SENSOR PROTEIN CREC"/>
    <property type="match status" value="1"/>
</dbReference>
<evidence type="ECO:0000256" key="6">
    <source>
        <dbReference type="ARBA" id="ARBA00022553"/>
    </source>
</evidence>
<dbReference type="SMART" id="SM00304">
    <property type="entry name" value="HAMP"/>
    <property type="match status" value="1"/>
</dbReference>
<evidence type="ECO:0000256" key="3">
    <source>
        <dbReference type="ARBA" id="ARBA00012438"/>
    </source>
</evidence>
<dbReference type="CDD" id="cd00075">
    <property type="entry name" value="HATPase"/>
    <property type="match status" value="1"/>
</dbReference>
<dbReference type="InterPro" id="IPR003660">
    <property type="entry name" value="HAMP_dom"/>
</dbReference>
<keyword evidence="14 15" id="KW-0472">Membrane</keyword>
<evidence type="ECO:0000256" key="13">
    <source>
        <dbReference type="ARBA" id="ARBA00023012"/>
    </source>
</evidence>
<dbReference type="GO" id="GO:0005886">
    <property type="term" value="C:plasma membrane"/>
    <property type="evidence" value="ECO:0007669"/>
    <property type="project" value="UniProtKB-SubCell"/>
</dbReference>
<dbReference type="InterPro" id="IPR004358">
    <property type="entry name" value="Sig_transdc_His_kin-like_C"/>
</dbReference>
<dbReference type="SMART" id="SM00387">
    <property type="entry name" value="HATPase_c"/>
    <property type="match status" value="1"/>
</dbReference>
<reference evidence="18 19" key="1">
    <citation type="submission" date="2019-07" db="EMBL/GenBank/DDBJ databases">
        <title>Novel species isolated from glacier.</title>
        <authorList>
            <person name="Liu Q."/>
            <person name="Xin Y.-H."/>
        </authorList>
    </citation>
    <scope>NUCLEOTIDE SEQUENCE [LARGE SCALE GENOMIC DNA]</scope>
    <source>
        <strain evidence="18 19">LB1R16</strain>
    </source>
</reference>
<dbReference type="InterPro" id="IPR036097">
    <property type="entry name" value="HisK_dim/P_sf"/>
</dbReference>
<dbReference type="Pfam" id="PF00672">
    <property type="entry name" value="HAMP"/>
    <property type="match status" value="1"/>
</dbReference>
<evidence type="ECO:0000259" key="17">
    <source>
        <dbReference type="PROSITE" id="PS50885"/>
    </source>
</evidence>
<dbReference type="GO" id="GO:0005524">
    <property type="term" value="F:ATP binding"/>
    <property type="evidence" value="ECO:0007669"/>
    <property type="project" value="UniProtKB-KW"/>
</dbReference>
<proteinExistence type="predicted"/>
<dbReference type="EMBL" id="VJWA01000002">
    <property type="protein sequence ID" value="TRW14568.1"/>
    <property type="molecule type" value="Genomic_DNA"/>
</dbReference>
<dbReference type="Proteomes" id="UP000317894">
    <property type="component" value="Unassembled WGS sequence"/>
</dbReference>
<dbReference type="EC" id="2.7.13.3" evidence="3"/>
<dbReference type="PANTHER" id="PTHR44936:SF5">
    <property type="entry name" value="SENSOR HISTIDINE KINASE ENVZ"/>
    <property type="match status" value="1"/>
</dbReference>
<evidence type="ECO:0000256" key="8">
    <source>
        <dbReference type="ARBA" id="ARBA00022692"/>
    </source>
</evidence>
<dbReference type="RefSeq" id="WP_144237773.1">
    <property type="nucleotide sequence ID" value="NZ_VJWA01000002.1"/>
</dbReference>
<dbReference type="Pfam" id="PF00512">
    <property type="entry name" value="HisKA"/>
    <property type="match status" value="1"/>
</dbReference>
<evidence type="ECO:0000256" key="14">
    <source>
        <dbReference type="ARBA" id="ARBA00023136"/>
    </source>
</evidence>
<evidence type="ECO:0000256" key="12">
    <source>
        <dbReference type="ARBA" id="ARBA00022989"/>
    </source>
</evidence>
<dbReference type="InterPro" id="IPR050980">
    <property type="entry name" value="2C_sensor_his_kinase"/>
</dbReference>
<keyword evidence="11" id="KW-0067">ATP-binding</keyword>
<dbReference type="Gene3D" id="3.30.565.10">
    <property type="entry name" value="Histidine kinase-like ATPase, C-terminal domain"/>
    <property type="match status" value="1"/>
</dbReference>
<sequence length="448" mass="47389">MSRFAPRSLAGQMALLLGIALLVAQLANFALILSDRQRLSLAQTEGPAITRFASTAADVAQAAPEFRTSVLEDASHRGARFAVAADSGIADARRKSAIEARLVDSLTAAGITVREVRAAIDGPASAAFAPPRRQRPDTQSLYLSARQADGSWLNARLTTPKRDALLPWRLAAATLLLYLLVLGATTWLARRLARPLADLTRAAEAFGGRGEPVEVTPRGPDDLRAALSAFNAMNRRLVGLLDEKDHMLGAIGHDLRTPLASLRIHVESMEPEDERAAVIARIEEMTAMLEDILVLARTGRTREALRRVDVAALAEALVEDQRALGRPVEFVASPPAVAAVQPALVKRALGNLFDNAVKYGGSATVAVRVTGDTVAVSVTDHGPGIPAADRARVLQPFHRLEGSRNRDTGGSGLGLAIAQSVAESHGGRLTLGDAHPTGLVATLELAVG</sequence>
<keyword evidence="12 15" id="KW-1133">Transmembrane helix</keyword>
<evidence type="ECO:0000256" key="11">
    <source>
        <dbReference type="ARBA" id="ARBA00022840"/>
    </source>
</evidence>
<dbReference type="AlphaFoldDB" id="A0A552U8L8"/>
<keyword evidence="6" id="KW-0597">Phosphoprotein</keyword>
<comment type="catalytic activity">
    <reaction evidence="1">
        <text>ATP + protein L-histidine = ADP + protein N-phospho-L-histidine.</text>
        <dbReference type="EC" id="2.7.13.3"/>
    </reaction>
</comment>
<dbReference type="SMART" id="SM00388">
    <property type="entry name" value="HisKA"/>
    <property type="match status" value="1"/>
</dbReference>
<evidence type="ECO:0000313" key="18">
    <source>
        <dbReference type="EMBL" id="TRW14568.1"/>
    </source>
</evidence>